<keyword evidence="3" id="KW-0862">Zinc</keyword>
<keyword evidence="4" id="KW-0175">Coiled coil</keyword>
<sequence length="207" mass="23106">RCRLSNSGKRKIWLSILSYEAKKGDMDALLKFYQGSDGVLTIADVLNSIPVNSSNGATLGMFRSEIEKSLDQYETDIHLLNMELEQHKKTMDAVERDFGGGPSDGSNVEGGLGRCVILSQTQRCDLCRQIIYSRGFYAFLCGHAMHKDCLEEALAMTKPQQDGPDTPEDPAADCFICGQNLMDSLFMPFIDPNYDRNEMRDWEVSAG</sequence>
<accession>A0A7J6QLJ1</accession>
<dbReference type="AlphaFoldDB" id="A0A7J6QLJ1"/>
<name>A0A7J6QLJ1_PEROL</name>
<dbReference type="CDD" id="cd16689">
    <property type="entry name" value="RING-H2_Vps18"/>
    <property type="match status" value="1"/>
</dbReference>
<dbReference type="Pfam" id="PF26148">
    <property type="entry name" value="VPS18_RING_C"/>
    <property type="match status" value="1"/>
</dbReference>
<reference evidence="6 7" key="1">
    <citation type="submission" date="2020-04" db="EMBL/GenBank/DDBJ databases">
        <title>Perkinsus olseni comparative genomics.</title>
        <authorList>
            <person name="Bogema D.R."/>
        </authorList>
    </citation>
    <scope>NUCLEOTIDE SEQUENCE [LARGE SCALE GENOMIC DNA]</scope>
    <source>
        <strain evidence="6">ATCC PRA-205</strain>
    </source>
</reference>
<dbReference type="GO" id="GO:0007032">
    <property type="term" value="P:endosome organization"/>
    <property type="evidence" value="ECO:0007669"/>
    <property type="project" value="TreeGrafter"/>
</dbReference>
<evidence type="ECO:0000313" key="6">
    <source>
        <dbReference type="EMBL" id="KAF4709011.1"/>
    </source>
</evidence>
<evidence type="ECO:0000256" key="1">
    <source>
        <dbReference type="ARBA" id="ARBA00022723"/>
    </source>
</evidence>
<dbReference type="GO" id="GO:0048284">
    <property type="term" value="P:organelle fusion"/>
    <property type="evidence" value="ECO:0007669"/>
    <property type="project" value="TreeGrafter"/>
</dbReference>
<dbReference type="GO" id="GO:0007033">
    <property type="term" value="P:vacuole organization"/>
    <property type="evidence" value="ECO:0007669"/>
    <property type="project" value="TreeGrafter"/>
</dbReference>
<dbReference type="GO" id="GO:0006904">
    <property type="term" value="P:vesicle docking involved in exocytosis"/>
    <property type="evidence" value="ECO:0007669"/>
    <property type="project" value="TreeGrafter"/>
</dbReference>
<dbReference type="Proteomes" id="UP000574390">
    <property type="component" value="Unassembled WGS sequence"/>
</dbReference>
<evidence type="ECO:0000259" key="5">
    <source>
        <dbReference type="Pfam" id="PF26148"/>
    </source>
</evidence>
<evidence type="ECO:0000256" key="3">
    <source>
        <dbReference type="ARBA" id="ARBA00022833"/>
    </source>
</evidence>
<gene>
    <name evidence="6" type="primary">VPS18_2</name>
    <name evidence="6" type="ORF">FOZ62_014478</name>
</gene>
<dbReference type="EMBL" id="JABANM010028852">
    <property type="protein sequence ID" value="KAF4709011.1"/>
    <property type="molecule type" value="Genomic_DNA"/>
</dbReference>
<dbReference type="PANTHER" id="PTHR23323">
    <property type="entry name" value="VACUOLAR PROTEIN SORTING-ASSOCIATED PROTEIN"/>
    <property type="match status" value="1"/>
</dbReference>
<keyword evidence="2" id="KW-0863">Zinc-finger</keyword>
<comment type="caution">
    <text evidence="6">The sequence shown here is derived from an EMBL/GenBank/DDBJ whole genome shotgun (WGS) entry which is preliminary data.</text>
</comment>
<dbReference type="GO" id="GO:0030674">
    <property type="term" value="F:protein-macromolecule adaptor activity"/>
    <property type="evidence" value="ECO:0007669"/>
    <property type="project" value="TreeGrafter"/>
</dbReference>
<feature type="non-terminal residue" evidence="6">
    <location>
        <position position="1"/>
    </location>
</feature>
<feature type="coiled-coil region" evidence="4">
    <location>
        <begin position="63"/>
        <end position="97"/>
    </location>
</feature>
<dbReference type="PANTHER" id="PTHR23323:SF26">
    <property type="entry name" value="VACUOLAR PROTEIN SORTING-ASSOCIATED PROTEIN 18 HOMOLOG"/>
    <property type="match status" value="1"/>
</dbReference>
<dbReference type="GO" id="GO:0008270">
    <property type="term" value="F:zinc ion binding"/>
    <property type="evidence" value="ECO:0007669"/>
    <property type="project" value="UniProtKB-KW"/>
</dbReference>
<evidence type="ECO:0000256" key="2">
    <source>
        <dbReference type="ARBA" id="ARBA00022771"/>
    </source>
</evidence>
<organism evidence="6 7">
    <name type="scientific">Perkinsus olseni</name>
    <name type="common">Perkinsus atlanticus</name>
    <dbReference type="NCBI Taxonomy" id="32597"/>
    <lineage>
        <taxon>Eukaryota</taxon>
        <taxon>Sar</taxon>
        <taxon>Alveolata</taxon>
        <taxon>Perkinsozoa</taxon>
        <taxon>Perkinsea</taxon>
        <taxon>Perkinsida</taxon>
        <taxon>Perkinsidae</taxon>
        <taxon>Perkinsus</taxon>
    </lineage>
</organism>
<protein>
    <submittedName>
        <fullName evidence="6">Vacuolar protein sorting-associated protein 18 like protein</fullName>
    </submittedName>
</protein>
<evidence type="ECO:0000256" key="4">
    <source>
        <dbReference type="SAM" id="Coils"/>
    </source>
</evidence>
<evidence type="ECO:0000313" key="7">
    <source>
        <dbReference type="Proteomes" id="UP000574390"/>
    </source>
</evidence>
<dbReference type="InterPro" id="IPR058919">
    <property type="entry name" value="Pep3/Vps18_RING_C"/>
</dbReference>
<proteinExistence type="predicted"/>
<feature type="domain" description="Pep3/Vps18 RING C-terminal" evidence="5">
    <location>
        <begin position="122"/>
        <end position="152"/>
    </location>
</feature>
<dbReference type="GO" id="GO:0005768">
    <property type="term" value="C:endosome"/>
    <property type="evidence" value="ECO:0007669"/>
    <property type="project" value="TreeGrafter"/>
</dbReference>
<dbReference type="GO" id="GO:0030897">
    <property type="term" value="C:HOPS complex"/>
    <property type="evidence" value="ECO:0007669"/>
    <property type="project" value="TreeGrafter"/>
</dbReference>
<keyword evidence="1" id="KW-0479">Metal-binding</keyword>
<feature type="non-terminal residue" evidence="6">
    <location>
        <position position="207"/>
    </location>
</feature>